<sequence>MAAGRRNDARRRRERCSDDGHGHGRNDNDNDNDKETPGLIRIAADGPVQPAESTP</sequence>
<gene>
    <name evidence="2" type="ordered locus">Avin_17580</name>
</gene>
<accession>C1DDK0</accession>
<dbReference type="KEGG" id="avn:Avin_17580"/>
<feature type="compositionally biased region" description="Basic and acidic residues" evidence="1">
    <location>
        <begin position="15"/>
        <end position="36"/>
    </location>
</feature>
<evidence type="ECO:0000313" key="2">
    <source>
        <dbReference type="EMBL" id="ACO77971.1"/>
    </source>
</evidence>
<keyword evidence="3" id="KW-1185">Reference proteome</keyword>
<reference evidence="2 3" key="1">
    <citation type="journal article" date="2009" name="J. Bacteriol.">
        <title>Genome sequence of Azotobacter vinelandii, an obligate aerobe specialized to support diverse anaerobic metabolic processes.</title>
        <authorList>
            <person name="Setubal J.C."/>
            <person name="dos Santos P."/>
            <person name="Goldman B.S."/>
            <person name="Ertesvag H."/>
            <person name="Espin G."/>
            <person name="Rubio L.M."/>
            <person name="Valla S."/>
            <person name="Almeida N.F."/>
            <person name="Balasubramanian D."/>
            <person name="Cromes L."/>
            <person name="Curatti L."/>
            <person name="Du Z."/>
            <person name="Godsy E."/>
            <person name="Goodner B."/>
            <person name="Hellner-Burris K."/>
            <person name="Hernandez J.A."/>
            <person name="Houmiel K."/>
            <person name="Imperial J."/>
            <person name="Kennedy C."/>
            <person name="Larson T.J."/>
            <person name="Latreille P."/>
            <person name="Ligon L.S."/>
            <person name="Lu J."/>
            <person name="Maerk M."/>
            <person name="Miller N.M."/>
            <person name="Norton S."/>
            <person name="O'Carroll I.P."/>
            <person name="Paulsen I."/>
            <person name="Raulfs E.C."/>
            <person name="Roemer R."/>
            <person name="Rosser J."/>
            <person name="Segura D."/>
            <person name="Slater S."/>
            <person name="Stricklin S.L."/>
            <person name="Studholme D.J."/>
            <person name="Sun J."/>
            <person name="Viana C.J."/>
            <person name="Wallin E."/>
            <person name="Wang B."/>
            <person name="Wheeler C."/>
            <person name="Zhu H."/>
            <person name="Dean D.R."/>
            <person name="Dixon R."/>
            <person name="Wood D."/>
        </authorList>
    </citation>
    <scope>NUCLEOTIDE SEQUENCE [LARGE SCALE GENOMIC DNA]</scope>
    <source>
        <strain evidence="3">DJ / ATCC BAA-1303</strain>
    </source>
</reference>
<evidence type="ECO:0000313" key="3">
    <source>
        <dbReference type="Proteomes" id="UP000002424"/>
    </source>
</evidence>
<dbReference type="EnsemblBacteria" id="ACO77971">
    <property type="protein sequence ID" value="ACO77971"/>
    <property type="gene ID" value="Avin_17580"/>
</dbReference>
<protein>
    <submittedName>
        <fullName evidence="2">Uncharacterized protein</fullName>
    </submittedName>
</protein>
<evidence type="ECO:0000256" key="1">
    <source>
        <dbReference type="SAM" id="MobiDB-lite"/>
    </source>
</evidence>
<dbReference type="AlphaFoldDB" id="C1DDK0"/>
<name>C1DDK0_AZOVD</name>
<dbReference type="EMBL" id="CP001157">
    <property type="protein sequence ID" value="ACO77971.1"/>
    <property type="molecule type" value="Genomic_DNA"/>
</dbReference>
<dbReference type="Proteomes" id="UP000002424">
    <property type="component" value="Chromosome"/>
</dbReference>
<dbReference type="HOGENOM" id="CLU_3021936_0_0_6"/>
<proteinExistence type="predicted"/>
<organism evidence="2 3">
    <name type="scientific">Azotobacter vinelandii (strain DJ / ATCC BAA-1303)</name>
    <dbReference type="NCBI Taxonomy" id="322710"/>
    <lineage>
        <taxon>Bacteria</taxon>
        <taxon>Pseudomonadati</taxon>
        <taxon>Pseudomonadota</taxon>
        <taxon>Gammaproteobacteria</taxon>
        <taxon>Pseudomonadales</taxon>
        <taxon>Pseudomonadaceae</taxon>
        <taxon>Azotobacter</taxon>
    </lineage>
</organism>
<feature type="region of interest" description="Disordered" evidence="1">
    <location>
        <begin position="1"/>
        <end position="55"/>
    </location>
</feature>